<dbReference type="CDD" id="cd02440">
    <property type="entry name" value="AdoMet_MTases"/>
    <property type="match status" value="1"/>
</dbReference>
<sequence length="265" mass="29035">MELPRGADISKSSASRIYDYGLGGSHNFAVDRRVLDEIKKIYPATPQPARDNRAFLGRAVRYCLQAGIRQFLDLGSGMPTVGNVHEIAQRDAPEARVVYVDIDSVAVAYSRSLLEGNSNTRVLHADMREPESILADPDALELLDFDEPVAVLMVAMTHYLTKEDDPAAALAAYREVMRPGSFLVFSHMTADDYPEVHRTAEAFNAGSSEQLVLRSREEITGLLADFDFVEPGLVYPAQWRPDGPPAAGHDPSRAACYAAVATPRS</sequence>
<reference evidence="1 2" key="1">
    <citation type="submission" date="2020-08" db="EMBL/GenBank/DDBJ databases">
        <title>Sequencing the genomes of 1000 actinobacteria strains.</title>
        <authorList>
            <person name="Klenk H.-P."/>
        </authorList>
    </citation>
    <scope>NUCLEOTIDE SEQUENCE [LARGE SCALE GENOMIC DNA]</scope>
    <source>
        <strain evidence="1 2">DSM 45582</strain>
    </source>
</reference>
<dbReference type="RefSeq" id="WP_343071547.1">
    <property type="nucleotide sequence ID" value="NZ_JACHIV010000001.1"/>
</dbReference>
<dbReference type="InterPro" id="IPR029063">
    <property type="entry name" value="SAM-dependent_MTases_sf"/>
</dbReference>
<dbReference type="Proteomes" id="UP000580474">
    <property type="component" value="Unassembled WGS sequence"/>
</dbReference>
<dbReference type="Pfam" id="PF04672">
    <property type="entry name" value="Methyltransf_19"/>
    <property type="match status" value="1"/>
</dbReference>
<evidence type="ECO:0000313" key="1">
    <source>
        <dbReference type="EMBL" id="MBB5071476.1"/>
    </source>
</evidence>
<keyword evidence="2" id="KW-1185">Reference proteome</keyword>
<comment type="caution">
    <text evidence="1">The sequence shown here is derived from an EMBL/GenBank/DDBJ whole genome shotgun (WGS) entry which is preliminary data.</text>
</comment>
<gene>
    <name evidence="1" type="ORF">BJ969_004564</name>
</gene>
<evidence type="ECO:0000313" key="2">
    <source>
        <dbReference type="Proteomes" id="UP000580474"/>
    </source>
</evidence>
<accession>A0A840NGB0</accession>
<dbReference type="GO" id="GO:0008168">
    <property type="term" value="F:methyltransferase activity"/>
    <property type="evidence" value="ECO:0007669"/>
    <property type="project" value="UniProtKB-KW"/>
</dbReference>
<dbReference type="GO" id="GO:0032259">
    <property type="term" value="P:methylation"/>
    <property type="evidence" value="ECO:0007669"/>
    <property type="project" value="UniProtKB-KW"/>
</dbReference>
<dbReference type="Gene3D" id="3.40.50.150">
    <property type="entry name" value="Vaccinia Virus protein VP39"/>
    <property type="match status" value="1"/>
</dbReference>
<proteinExistence type="predicted"/>
<keyword evidence="1" id="KW-0489">Methyltransferase</keyword>
<protein>
    <submittedName>
        <fullName evidence="1">SAM-dependent methyltransferase</fullName>
    </submittedName>
</protein>
<dbReference type="PIRSF" id="PIRSF017393">
    <property type="entry name" value="MTase_SAV2177"/>
    <property type="match status" value="1"/>
</dbReference>
<dbReference type="AlphaFoldDB" id="A0A840NGB0"/>
<name>A0A840NGB0_9PSEU</name>
<dbReference type="SUPFAM" id="SSF53335">
    <property type="entry name" value="S-adenosyl-L-methionine-dependent methyltransferases"/>
    <property type="match status" value="1"/>
</dbReference>
<keyword evidence="1" id="KW-0808">Transferase</keyword>
<dbReference type="EMBL" id="JACHIV010000001">
    <property type="protein sequence ID" value="MBB5071476.1"/>
    <property type="molecule type" value="Genomic_DNA"/>
</dbReference>
<dbReference type="InterPro" id="IPR006764">
    <property type="entry name" value="SAM_dep_MeTrfase_SAV2177_type"/>
</dbReference>
<organism evidence="1 2">
    <name type="scientific">Saccharopolyspora gloriosae</name>
    <dbReference type="NCBI Taxonomy" id="455344"/>
    <lineage>
        <taxon>Bacteria</taxon>
        <taxon>Bacillati</taxon>
        <taxon>Actinomycetota</taxon>
        <taxon>Actinomycetes</taxon>
        <taxon>Pseudonocardiales</taxon>
        <taxon>Pseudonocardiaceae</taxon>
        <taxon>Saccharopolyspora</taxon>
    </lineage>
</organism>